<dbReference type="EMBL" id="PXYK01000002">
    <property type="protein sequence ID" value="PSJ65174.1"/>
    <property type="molecule type" value="Genomic_DNA"/>
</dbReference>
<gene>
    <name evidence="1" type="ORF">C7I84_02165</name>
</gene>
<name>A0A2P7SRR2_9HYPH</name>
<evidence type="ECO:0000313" key="2">
    <source>
        <dbReference type="Proteomes" id="UP000241229"/>
    </source>
</evidence>
<comment type="caution">
    <text evidence="1">The sequence shown here is derived from an EMBL/GenBank/DDBJ whole genome shotgun (WGS) entry which is preliminary data.</text>
</comment>
<dbReference type="AlphaFoldDB" id="A0A2P7SRR2"/>
<evidence type="ECO:0000313" key="1">
    <source>
        <dbReference type="EMBL" id="PSJ65174.1"/>
    </source>
</evidence>
<organism evidence="1 2">
    <name type="scientific">Kumtagia ephedrae</name>
    <dbReference type="NCBI Taxonomy" id="2116701"/>
    <lineage>
        <taxon>Bacteria</taxon>
        <taxon>Pseudomonadati</taxon>
        <taxon>Pseudomonadota</taxon>
        <taxon>Alphaproteobacteria</taxon>
        <taxon>Hyphomicrobiales</taxon>
        <taxon>Phyllobacteriaceae</taxon>
        <taxon>Kumtagia</taxon>
    </lineage>
</organism>
<keyword evidence="2" id="KW-1185">Reference proteome</keyword>
<sequence length="77" mass="8712">MGLAAMRSQGVENHIHMVALCTFWYNFIRVQKTLKTAFGMVLARRRYASSMDDLREMAEDPAALKSGQVSVQEGFEN</sequence>
<accession>A0A2P7SRR2</accession>
<protein>
    <submittedName>
        <fullName evidence="1">Uncharacterized protein</fullName>
    </submittedName>
</protein>
<proteinExistence type="predicted"/>
<reference evidence="1 2" key="1">
    <citation type="submission" date="2018-03" db="EMBL/GenBank/DDBJ databases">
        <title>The draft genome of Mesorhizobium sp. 6GN-30.</title>
        <authorList>
            <person name="Liu L."/>
            <person name="Li L."/>
            <person name="Wang T."/>
            <person name="Zhang X."/>
            <person name="Liang L."/>
        </authorList>
    </citation>
    <scope>NUCLEOTIDE SEQUENCE [LARGE SCALE GENOMIC DNA]</scope>
    <source>
        <strain evidence="1 2">6GN30</strain>
    </source>
</reference>
<dbReference type="Proteomes" id="UP000241229">
    <property type="component" value="Unassembled WGS sequence"/>
</dbReference>